<dbReference type="InterPro" id="IPR041698">
    <property type="entry name" value="Methyltransf_25"/>
</dbReference>
<dbReference type="GeneID" id="66984221"/>
<evidence type="ECO:0000313" key="2">
    <source>
        <dbReference type="EMBL" id="BCR89863.1"/>
    </source>
</evidence>
<dbReference type="Gene3D" id="3.40.50.150">
    <property type="entry name" value="Vaccinia Virus protein VP39"/>
    <property type="match status" value="1"/>
</dbReference>
<gene>
    <name evidence="2" type="ORF">ACHE_51061S</name>
</gene>
<reference evidence="2" key="1">
    <citation type="submission" date="2021-01" db="EMBL/GenBank/DDBJ databases">
        <authorList>
            <consortium name="Aspergillus chevalieri M1 genome sequencing consortium"/>
            <person name="Kazuki M."/>
            <person name="Futagami T."/>
        </authorList>
    </citation>
    <scope>NUCLEOTIDE SEQUENCE</scope>
    <source>
        <strain evidence="2">M1</strain>
    </source>
</reference>
<proteinExistence type="predicted"/>
<dbReference type="PANTHER" id="PTHR43591:SF110">
    <property type="entry name" value="RHODANESE DOMAIN-CONTAINING PROTEIN"/>
    <property type="match status" value="1"/>
</dbReference>
<dbReference type="InterPro" id="IPR046341">
    <property type="entry name" value="SET_dom_sf"/>
</dbReference>
<evidence type="ECO:0000259" key="1">
    <source>
        <dbReference type="Pfam" id="PF13649"/>
    </source>
</evidence>
<dbReference type="Gene3D" id="2.170.270.10">
    <property type="entry name" value="SET domain"/>
    <property type="match status" value="1"/>
</dbReference>
<reference evidence="2" key="2">
    <citation type="submission" date="2021-02" db="EMBL/GenBank/DDBJ databases">
        <title>Aspergillus chevalieri M1 genome sequence.</title>
        <authorList>
            <person name="Kadooka C."/>
            <person name="Mori K."/>
            <person name="Futagami T."/>
        </authorList>
    </citation>
    <scope>NUCLEOTIDE SEQUENCE</scope>
    <source>
        <strain evidence="2">M1</strain>
    </source>
</reference>
<dbReference type="SUPFAM" id="SSF53335">
    <property type="entry name" value="S-adenosyl-L-methionine-dependent methyltransferases"/>
    <property type="match status" value="1"/>
</dbReference>
<name>A0A7R7VS86_ASPCH</name>
<dbReference type="InterPro" id="IPR029063">
    <property type="entry name" value="SAM-dependent_MTases_sf"/>
</dbReference>
<dbReference type="CDD" id="cd02440">
    <property type="entry name" value="AdoMet_MTases"/>
    <property type="match status" value="1"/>
</dbReference>
<feature type="domain" description="Methyltransferase" evidence="1">
    <location>
        <begin position="72"/>
        <end position="171"/>
    </location>
</feature>
<keyword evidence="3" id="KW-1185">Reference proteome</keyword>
<accession>A0A7R7VS86</accession>
<dbReference type="KEGG" id="ache:ACHE_51061S"/>
<evidence type="ECO:0000313" key="3">
    <source>
        <dbReference type="Proteomes" id="UP000637239"/>
    </source>
</evidence>
<dbReference type="RefSeq" id="XP_043138385.1">
    <property type="nucleotide sequence ID" value="XM_043280846.1"/>
</dbReference>
<protein>
    <recommendedName>
        <fullName evidence="1">Methyltransferase domain-containing protein</fullName>
    </recommendedName>
</protein>
<dbReference type="Gene3D" id="6.10.140.2220">
    <property type="match status" value="1"/>
</dbReference>
<dbReference type="Pfam" id="PF13649">
    <property type="entry name" value="Methyltransf_25"/>
    <property type="match status" value="1"/>
</dbReference>
<organism evidence="2 3">
    <name type="scientific">Aspergillus chevalieri</name>
    <name type="common">Eurotium chevalieri</name>
    <dbReference type="NCBI Taxonomy" id="182096"/>
    <lineage>
        <taxon>Eukaryota</taxon>
        <taxon>Fungi</taxon>
        <taxon>Dikarya</taxon>
        <taxon>Ascomycota</taxon>
        <taxon>Pezizomycotina</taxon>
        <taxon>Eurotiomycetes</taxon>
        <taxon>Eurotiomycetidae</taxon>
        <taxon>Eurotiales</taxon>
        <taxon>Aspergillaceae</taxon>
        <taxon>Aspergillus</taxon>
        <taxon>Aspergillus subgen. Aspergillus</taxon>
    </lineage>
</organism>
<dbReference type="EMBL" id="AP024420">
    <property type="protein sequence ID" value="BCR89863.1"/>
    <property type="molecule type" value="Genomic_DNA"/>
</dbReference>
<dbReference type="AlphaFoldDB" id="A0A7R7VS86"/>
<dbReference type="Proteomes" id="UP000637239">
    <property type="component" value="Chromosome 5"/>
</dbReference>
<sequence>MTIPGQLGRVSSLFPYIEKDWWRDAYNETYLYADGDCVEDPTVTAKECDGLLNIPRVQKLFQNATSITPVKVLDLCCGQGRHTIHLAKRFPAVHFHGVDQSTYLLDIAQERAKAEDLTRNTKFEAGDARQIPVADDNFDVIVLLGNSFGHGNEQDNLQTVREARRVLKPGGIFIIDYVDGEWMRANFTQSGWEWLDTELVAKANKQLRSITASMKLLACRERELSPDKKLLASREIVIDLAAPAVHQDLFYSVRMYDLDEMEGLLHRAGLCMQPQDAQQINGPKNENGAADAGMMECRQLVVAHKPGVTSTAPATALTPLVPQDADLYIHPHLTPDYDPEKGRSLRVSESVPVGTVLVVDPPYAVVPSEHPSTHDAIMCSNIICRRQVPQAIAVRCPNDCIQDVVWCNDHCRATGQATHDFECDWLKQHGTTIREKEDEYTLSMAGGVALW</sequence>
<dbReference type="PANTHER" id="PTHR43591">
    <property type="entry name" value="METHYLTRANSFERASE"/>
    <property type="match status" value="1"/>
</dbReference>